<evidence type="ECO:0000256" key="1">
    <source>
        <dbReference type="SAM" id="MobiDB-lite"/>
    </source>
</evidence>
<protein>
    <recommendedName>
        <fullName evidence="2">DNA primase/polymerase bifunctional N-terminal domain-containing protein</fullName>
    </recommendedName>
</protein>
<dbReference type="Proteomes" id="UP001501138">
    <property type="component" value="Unassembled WGS sequence"/>
</dbReference>
<feature type="domain" description="DNA primase/polymerase bifunctional N-terminal" evidence="2">
    <location>
        <begin position="53"/>
        <end position="241"/>
    </location>
</feature>
<proteinExistence type="predicted"/>
<dbReference type="InterPro" id="IPR015330">
    <property type="entry name" value="DNA_primase/pol_bifunc_N"/>
</dbReference>
<dbReference type="RefSeq" id="WP_344250439.1">
    <property type="nucleotide sequence ID" value="NZ_BAAAPM010000009.1"/>
</dbReference>
<comment type="caution">
    <text evidence="3">The sequence shown here is derived from an EMBL/GenBank/DDBJ whole genome shotgun (WGS) entry which is preliminary data.</text>
</comment>
<reference evidence="4" key="1">
    <citation type="journal article" date="2019" name="Int. J. Syst. Evol. Microbiol.">
        <title>The Global Catalogue of Microorganisms (GCM) 10K type strain sequencing project: providing services to taxonomists for standard genome sequencing and annotation.</title>
        <authorList>
            <consortium name="The Broad Institute Genomics Platform"/>
            <consortium name="The Broad Institute Genome Sequencing Center for Infectious Disease"/>
            <person name="Wu L."/>
            <person name="Ma J."/>
        </authorList>
    </citation>
    <scope>NUCLEOTIDE SEQUENCE [LARGE SCALE GENOMIC DNA]</scope>
    <source>
        <strain evidence="4">JCM 15589</strain>
    </source>
</reference>
<evidence type="ECO:0000313" key="3">
    <source>
        <dbReference type="EMBL" id="GAA1739190.1"/>
    </source>
</evidence>
<dbReference type="Gene3D" id="3.30.720.160">
    <property type="entry name" value="Bifunctional DNA primase/polymerase, N-terminal"/>
    <property type="match status" value="1"/>
</dbReference>
<name>A0ABP4VY66_9MICO</name>
<evidence type="ECO:0000259" key="2">
    <source>
        <dbReference type="Pfam" id="PF09250"/>
    </source>
</evidence>
<sequence>MTTTTTTVCTVCGEPVNPFTLRVGRHKSCTPTTAARSADDATAQRPSVLDVALALNAAGYSTVPIRPDGSKAPAVPWIKRQLHLPTEAQVRADHEDHPARGLGIVCGAVSGCELLEFEGRVIDRLSDVVDAMHDAELGEVWERIVTGWAERSPSGGMHLRYRIADGDVAPNYRIAQRPATPAELAEHVAQERDRIGRAGWDGDKTRRALAHVETLTVHDVPKVLAETRGEGGYAVAWPSNGTCHPSGGSWDRLAGGPDTIATVTAAERAGLHRVVREVLNETVPRQPRPARGGPPPASSGSSASDRPGDDFNARTSWADVLEPYGWQAGEQTPGGELWTRPGKRPTEGHSAIVNAETDRLKVFSTSVAELPTEGTLDRYAVYAHYEHGGDFRPAASALRAAGYGGTDDDLLVDLGVADPSAGKLDADQEGERADHAPEPATLAEAEAVFRRWLGPDYDLDALRASLAAVAAERLDGDPPWVLVLSGSGNAKTETVMAAEGAAALVTSSVSGQAALLSASPKRDRGAASTGGLLRRLGSRGVLVIKDVTSILSMHREARTEVLAAFREVADGRWTREVGADGGTLHTWQGRIVVLGAVTSAWDNHHAVIATMGDRFLVVRIDSRTGRRAAGRQALANIGHEVRMRTELRAAFGGVIAGMGDAVPDLGDHEVELLLDAADLVTLVRTNVERDQRDGTPMSADQPEAPTRFLKQLGQILRGGVAVGMSRDDALRLALRLAHDSMPPARCEVLRYLSARGPASVTAVRRGIGTSYKSAERALRELHLLGVVEFIEDTLSDEPRRADGRFPTNGIYRVGEAFQAAAEAVTRR</sequence>
<dbReference type="SUPFAM" id="SSF56747">
    <property type="entry name" value="Prim-pol domain"/>
    <property type="match status" value="1"/>
</dbReference>
<feature type="region of interest" description="Disordered" evidence="1">
    <location>
        <begin position="326"/>
        <end position="348"/>
    </location>
</feature>
<dbReference type="Pfam" id="PF09250">
    <property type="entry name" value="Prim-Pol"/>
    <property type="match status" value="1"/>
</dbReference>
<organism evidence="3 4">
    <name type="scientific">Isoptericola hypogeus</name>
    <dbReference type="NCBI Taxonomy" id="300179"/>
    <lineage>
        <taxon>Bacteria</taxon>
        <taxon>Bacillati</taxon>
        <taxon>Actinomycetota</taxon>
        <taxon>Actinomycetes</taxon>
        <taxon>Micrococcales</taxon>
        <taxon>Promicromonosporaceae</taxon>
        <taxon>Isoptericola</taxon>
    </lineage>
</organism>
<accession>A0ABP4VY66</accession>
<keyword evidence="4" id="KW-1185">Reference proteome</keyword>
<evidence type="ECO:0000313" key="4">
    <source>
        <dbReference type="Proteomes" id="UP001501138"/>
    </source>
</evidence>
<feature type="region of interest" description="Disordered" evidence="1">
    <location>
        <begin position="279"/>
        <end position="313"/>
    </location>
</feature>
<gene>
    <name evidence="3" type="ORF">GCM10009809_38290</name>
</gene>
<dbReference type="EMBL" id="BAAAPM010000009">
    <property type="protein sequence ID" value="GAA1739190.1"/>
    <property type="molecule type" value="Genomic_DNA"/>
</dbReference>